<reference evidence="2 3" key="1">
    <citation type="submission" date="2018-12" db="EMBL/GenBank/DDBJ databases">
        <authorList>
            <person name="Criscuolo A."/>
        </authorList>
    </citation>
    <scope>NUCLEOTIDE SEQUENCE [LARGE SCALE GENOMIC DNA]</scope>
    <source>
        <strain evidence="2">ACIP1116241</strain>
    </source>
</reference>
<evidence type="ECO:0008006" key="4">
    <source>
        <dbReference type="Google" id="ProtNLM"/>
    </source>
</evidence>
<feature type="region of interest" description="Disordered" evidence="1">
    <location>
        <begin position="876"/>
        <end position="896"/>
    </location>
</feature>
<feature type="compositionally biased region" description="Gly residues" evidence="1">
    <location>
        <begin position="338"/>
        <end position="347"/>
    </location>
</feature>
<dbReference type="Gene3D" id="3.90.70.10">
    <property type="entry name" value="Cysteine proteinases"/>
    <property type="match status" value="1"/>
</dbReference>
<evidence type="ECO:0000313" key="3">
    <source>
        <dbReference type="Proteomes" id="UP000270743"/>
    </source>
</evidence>
<feature type="region of interest" description="Disordered" evidence="1">
    <location>
        <begin position="335"/>
        <end position="375"/>
    </location>
</feature>
<dbReference type="RefSeq" id="WP_164555246.1">
    <property type="nucleotide sequence ID" value="NZ_UZWE01000036.1"/>
</dbReference>
<name>A0A3S4CKC2_9RHOB</name>
<evidence type="ECO:0000256" key="1">
    <source>
        <dbReference type="SAM" id="MobiDB-lite"/>
    </source>
</evidence>
<protein>
    <recommendedName>
        <fullName evidence="4">Papain family cysteine protease</fullName>
    </recommendedName>
</protein>
<dbReference type="SUPFAM" id="SSF50494">
    <property type="entry name" value="Trypsin-like serine proteases"/>
    <property type="match status" value="1"/>
</dbReference>
<keyword evidence="3" id="KW-1185">Reference proteome</keyword>
<feature type="compositionally biased region" description="Basic and acidic residues" evidence="1">
    <location>
        <begin position="352"/>
        <end position="361"/>
    </location>
</feature>
<sequence length="896" mass="97232">MDYPLAAARRLMAIGAENSRARSIIDDRRPVYLLPPQEKIAAPPDLPGIDSARLKSLIDHQASKVALLKVRDGRDFQPVATAWPFSTDEAVGRTRRFLTAGHVLRIVVTEGTLRHAGDVQKQTVVKRDAQVVFPDGSSHPVIRWICSAPLDLAVFEIQDDCDALILKTDRAVPDSIAVIGYPLVGGVEVFKNQTDPYIERQYLAVGERKSAIGGGKQRAAQFRHDATTLPGFSGAPVFDPETGHVVGLHIQGSAEGLEHSVGIVGLRNPVERDWNDGLRASGMVQQQTWLAEILDGTGDRPDDDAATIFWTGGLAPGPREPIEALPLPILLADTGASRGPGGTGTEGGVVPDRPDKRDRFYRPGLTPVPQRLIPSPGAIGDQGAEGSCAAFALAAAIEIQLARRRGYRPPPQGLTASVRMLDRMARRHDEWLDDTPDGTSLRAVIKGFHHNGVCPESLCAYVPQRPAFFLTRTIAKAARRITLGAYLRVRLTVDDMRMAIADAGAVIVTADIHDGWGNLDRRGRIPFDLANPPQPRGRHAFVVTGYDRNGFIVQNARGAGWGGYFHRPGHALWRFADWAENGRDAWVIRLAPQDDRAFALTARAEATAAPPRRQGLLGHALHAERFGLVEDGTLGLGAQGVAETAAYLDDDAARERYPRLMLVFHEPLMDGDLIARLALRLTLRLKAQGVYPLHIVYGLDEMLACRLRLSHDIGRAVERYLREGASRDAALQRQLGPVIRTQVDHFAQGARAAAAPLLADALAPLSLCAMPGRQVDVLSVGLGGVVAQEVLPTLPSPRPPHLAIACPVEIKATRHWRLGKTMDEADLPGWLGSWGDIVAGAFGRSIRSPRGAEAANAQDLLSAPEFVTDLLKQLPHGGAVRPSRTRPWWTGTSPRR</sequence>
<dbReference type="InterPro" id="IPR043504">
    <property type="entry name" value="Peptidase_S1_PA_chymotrypsin"/>
</dbReference>
<organism evidence="2 3">
    <name type="scientific">Paracoccus haematequi</name>
    <dbReference type="NCBI Taxonomy" id="2491866"/>
    <lineage>
        <taxon>Bacteria</taxon>
        <taxon>Pseudomonadati</taxon>
        <taxon>Pseudomonadota</taxon>
        <taxon>Alphaproteobacteria</taxon>
        <taxon>Rhodobacterales</taxon>
        <taxon>Paracoccaceae</taxon>
        <taxon>Paracoccus</taxon>
    </lineage>
</organism>
<gene>
    <name evidence="2" type="ORF">PARHAE_02676</name>
</gene>
<evidence type="ECO:0000313" key="2">
    <source>
        <dbReference type="EMBL" id="VDS09473.1"/>
    </source>
</evidence>
<dbReference type="EMBL" id="UZWE01000036">
    <property type="protein sequence ID" value="VDS09473.1"/>
    <property type="molecule type" value="Genomic_DNA"/>
</dbReference>
<dbReference type="Gene3D" id="2.40.10.10">
    <property type="entry name" value="Trypsin-like serine proteases"/>
    <property type="match status" value="1"/>
</dbReference>
<dbReference type="CDD" id="cd02619">
    <property type="entry name" value="Peptidase_C1"/>
    <property type="match status" value="1"/>
</dbReference>
<accession>A0A3S4CKC2</accession>
<dbReference type="InterPro" id="IPR038765">
    <property type="entry name" value="Papain-like_cys_pep_sf"/>
</dbReference>
<dbReference type="Pfam" id="PF13365">
    <property type="entry name" value="Trypsin_2"/>
    <property type="match status" value="1"/>
</dbReference>
<dbReference type="SUPFAM" id="SSF54001">
    <property type="entry name" value="Cysteine proteinases"/>
    <property type="match status" value="1"/>
</dbReference>
<proteinExistence type="predicted"/>
<dbReference type="Proteomes" id="UP000270743">
    <property type="component" value="Unassembled WGS sequence"/>
</dbReference>
<dbReference type="AlphaFoldDB" id="A0A3S4CKC2"/>
<dbReference type="InterPro" id="IPR009003">
    <property type="entry name" value="Peptidase_S1_PA"/>
</dbReference>